<gene>
    <name evidence="2" type="ORF">OCTVUL_1B003474</name>
</gene>
<proteinExistence type="predicted"/>
<reference evidence="2" key="1">
    <citation type="submission" date="2023-08" db="EMBL/GenBank/DDBJ databases">
        <authorList>
            <person name="Alioto T."/>
            <person name="Alioto T."/>
            <person name="Gomez Garrido J."/>
        </authorList>
    </citation>
    <scope>NUCLEOTIDE SEQUENCE</scope>
</reference>
<dbReference type="Proteomes" id="UP001162480">
    <property type="component" value="Chromosome 3"/>
</dbReference>
<evidence type="ECO:0000313" key="2">
    <source>
        <dbReference type="EMBL" id="CAI9719599.1"/>
    </source>
</evidence>
<accession>A0AA36F030</accession>
<evidence type="ECO:0000313" key="3">
    <source>
        <dbReference type="Proteomes" id="UP001162480"/>
    </source>
</evidence>
<protein>
    <submittedName>
        <fullName evidence="2">Uncharacterized protein</fullName>
    </submittedName>
</protein>
<name>A0AA36F030_OCTVU</name>
<organism evidence="2 3">
    <name type="scientific">Octopus vulgaris</name>
    <name type="common">Common octopus</name>
    <dbReference type="NCBI Taxonomy" id="6645"/>
    <lineage>
        <taxon>Eukaryota</taxon>
        <taxon>Metazoa</taxon>
        <taxon>Spiralia</taxon>
        <taxon>Lophotrochozoa</taxon>
        <taxon>Mollusca</taxon>
        <taxon>Cephalopoda</taxon>
        <taxon>Coleoidea</taxon>
        <taxon>Octopodiformes</taxon>
        <taxon>Octopoda</taxon>
        <taxon>Incirrata</taxon>
        <taxon>Octopodidae</taxon>
        <taxon>Octopus</taxon>
    </lineage>
</organism>
<keyword evidence="3" id="KW-1185">Reference proteome</keyword>
<dbReference type="EMBL" id="OX597816">
    <property type="protein sequence ID" value="CAI9719599.1"/>
    <property type="molecule type" value="Genomic_DNA"/>
</dbReference>
<evidence type="ECO:0000256" key="1">
    <source>
        <dbReference type="SAM" id="MobiDB-lite"/>
    </source>
</evidence>
<feature type="region of interest" description="Disordered" evidence="1">
    <location>
        <begin position="1"/>
        <end position="24"/>
    </location>
</feature>
<sequence>MCNRKNIAHDHAHKRCKKAQGATANDTSRIRFSNNMGNHKNDSNIMGSTTRVNERMINNINKHTNREETTGGLIFDVFIDGKFVLNAYSGGYSMDATWKRNELCDSKDGY</sequence>
<dbReference type="AlphaFoldDB" id="A0AA36F030"/>